<dbReference type="VEuPathDB" id="VectorBase:ACUA015176"/>
<dbReference type="CDD" id="cd00037">
    <property type="entry name" value="CLECT"/>
    <property type="match status" value="1"/>
</dbReference>
<dbReference type="AlphaFoldDB" id="A0A182MCU1"/>
<dbReference type="EMBL" id="AXCM01021204">
    <property type="status" value="NOT_ANNOTATED_CDS"/>
    <property type="molecule type" value="Genomic_DNA"/>
</dbReference>
<protein>
    <recommendedName>
        <fullName evidence="2">C-type lectin domain-containing protein</fullName>
    </recommendedName>
</protein>
<dbReference type="InterPro" id="IPR001304">
    <property type="entry name" value="C-type_lectin-like"/>
</dbReference>
<dbReference type="SMART" id="SM00034">
    <property type="entry name" value="CLECT"/>
    <property type="match status" value="1"/>
</dbReference>
<feature type="domain" description="C-type lectin" evidence="2">
    <location>
        <begin position="1"/>
        <end position="97"/>
    </location>
</feature>
<dbReference type="InterPro" id="IPR018378">
    <property type="entry name" value="C-type_lectin_CS"/>
</dbReference>
<name>A0A182MCU1_9DIPT</name>
<dbReference type="InterPro" id="IPR050111">
    <property type="entry name" value="C-type_lectin/snaclec_domain"/>
</dbReference>
<proteinExistence type="predicted"/>
<dbReference type="PANTHER" id="PTHR22803">
    <property type="entry name" value="MANNOSE, PHOSPHOLIPASE, LECTIN RECEPTOR RELATED"/>
    <property type="match status" value="1"/>
</dbReference>
<accession>A0A182MCU1</accession>
<dbReference type="Pfam" id="PF00059">
    <property type="entry name" value="Lectin_C"/>
    <property type="match status" value="1"/>
</dbReference>
<organism evidence="3 4">
    <name type="scientific">Anopheles culicifacies</name>
    <dbReference type="NCBI Taxonomy" id="139723"/>
    <lineage>
        <taxon>Eukaryota</taxon>
        <taxon>Metazoa</taxon>
        <taxon>Ecdysozoa</taxon>
        <taxon>Arthropoda</taxon>
        <taxon>Hexapoda</taxon>
        <taxon>Insecta</taxon>
        <taxon>Pterygota</taxon>
        <taxon>Neoptera</taxon>
        <taxon>Endopterygota</taxon>
        <taxon>Diptera</taxon>
        <taxon>Nematocera</taxon>
        <taxon>Culicoidea</taxon>
        <taxon>Culicidae</taxon>
        <taxon>Anophelinae</taxon>
        <taxon>Anopheles</taxon>
        <taxon>culicifacies species complex</taxon>
    </lineage>
</organism>
<dbReference type="STRING" id="139723.A0A182MCU1"/>
<reference evidence="3" key="2">
    <citation type="submission" date="2020-05" db="UniProtKB">
        <authorList>
            <consortium name="EnsemblMetazoa"/>
        </authorList>
    </citation>
    <scope>IDENTIFICATION</scope>
    <source>
        <strain evidence="3">A-37</strain>
    </source>
</reference>
<dbReference type="InterPro" id="IPR016186">
    <property type="entry name" value="C-type_lectin-like/link_sf"/>
</dbReference>
<dbReference type="Proteomes" id="UP000075883">
    <property type="component" value="Unassembled WGS sequence"/>
</dbReference>
<dbReference type="SUPFAM" id="SSF56436">
    <property type="entry name" value="C-type lectin-like"/>
    <property type="match status" value="1"/>
</dbReference>
<evidence type="ECO:0000256" key="1">
    <source>
        <dbReference type="ARBA" id="ARBA00023157"/>
    </source>
</evidence>
<keyword evidence="4" id="KW-1185">Reference proteome</keyword>
<dbReference type="EnsemblMetazoa" id="ACUA015176-RA">
    <property type="protein sequence ID" value="ACUA015176-PA"/>
    <property type="gene ID" value="ACUA015176"/>
</dbReference>
<evidence type="ECO:0000313" key="4">
    <source>
        <dbReference type="Proteomes" id="UP000075883"/>
    </source>
</evidence>
<dbReference type="PROSITE" id="PS00615">
    <property type="entry name" value="C_TYPE_LECTIN_1"/>
    <property type="match status" value="1"/>
</dbReference>
<sequence>MQICNQQGGHLASIESLAEHNQVLAAITATGHPLAGRQWLIGGTDAGIEGLWIWLGVNKEMKYKNFRVGEPSNFQNQDCLMIIGTNQGDQWDDVGCDTVCYGFVCAYYEM</sequence>
<evidence type="ECO:0000313" key="3">
    <source>
        <dbReference type="EnsemblMetazoa" id="ACUA015176-PA"/>
    </source>
</evidence>
<dbReference type="Gene3D" id="3.10.100.10">
    <property type="entry name" value="Mannose-Binding Protein A, subunit A"/>
    <property type="match status" value="1"/>
</dbReference>
<reference evidence="4" key="1">
    <citation type="submission" date="2013-09" db="EMBL/GenBank/DDBJ databases">
        <title>The Genome Sequence of Anopheles culicifacies species A.</title>
        <authorList>
            <consortium name="The Broad Institute Genomics Platform"/>
            <person name="Neafsey D.E."/>
            <person name="Besansky N."/>
            <person name="Howell P."/>
            <person name="Walton C."/>
            <person name="Young S.K."/>
            <person name="Zeng Q."/>
            <person name="Gargeya S."/>
            <person name="Fitzgerald M."/>
            <person name="Haas B."/>
            <person name="Abouelleil A."/>
            <person name="Allen A.W."/>
            <person name="Alvarado L."/>
            <person name="Arachchi H.M."/>
            <person name="Berlin A.M."/>
            <person name="Chapman S.B."/>
            <person name="Gainer-Dewar J."/>
            <person name="Goldberg J."/>
            <person name="Griggs A."/>
            <person name="Gujja S."/>
            <person name="Hansen M."/>
            <person name="Howarth C."/>
            <person name="Imamovic A."/>
            <person name="Ireland A."/>
            <person name="Larimer J."/>
            <person name="McCowan C."/>
            <person name="Murphy C."/>
            <person name="Pearson M."/>
            <person name="Poon T.W."/>
            <person name="Priest M."/>
            <person name="Roberts A."/>
            <person name="Saif S."/>
            <person name="Shea T."/>
            <person name="Sisk P."/>
            <person name="Sykes S."/>
            <person name="Wortman J."/>
            <person name="Nusbaum C."/>
            <person name="Birren B."/>
        </authorList>
    </citation>
    <scope>NUCLEOTIDE SEQUENCE [LARGE SCALE GENOMIC DNA]</scope>
    <source>
        <strain evidence="4">A-37</strain>
    </source>
</reference>
<dbReference type="PROSITE" id="PS50041">
    <property type="entry name" value="C_TYPE_LECTIN_2"/>
    <property type="match status" value="1"/>
</dbReference>
<dbReference type="InterPro" id="IPR016187">
    <property type="entry name" value="CTDL_fold"/>
</dbReference>
<evidence type="ECO:0000259" key="2">
    <source>
        <dbReference type="PROSITE" id="PS50041"/>
    </source>
</evidence>
<keyword evidence="1" id="KW-1015">Disulfide bond</keyword>